<comment type="subcellular location">
    <subcellularLocation>
        <location evidence="1 8">Mitochondrion</location>
    </subcellularLocation>
</comment>
<evidence type="ECO:0000256" key="7">
    <source>
        <dbReference type="ARBA" id="ARBA00023128"/>
    </source>
</evidence>
<sequence>MFNFQINWYAKRLGLAYVHNLSEIHLLQDESADNEDTWKFLQNRIIDLRACKQADLKSVASMVKEGVKAFGHVTTNLLGVRRQ</sequence>
<name>A0ABD2PKG0_9PLAT</name>
<dbReference type="PANTHER" id="PTHR21427">
    <property type="entry name" value="UBIQUINONE BIOSYNTHESIS PROTEIN COQ9, MITOCHONDRIAL"/>
    <property type="match status" value="1"/>
</dbReference>
<comment type="pathway">
    <text evidence="2 8">Cofactor biosynthesis; ubiquinone biosynthesis.</text>
</comment>
<keyword evidence="7 8" id="KW-0496">Mitochondrion</keyword>
<keyword evidence="4 8" id="KW-0831">Ubiquinone biosynthesis</keyword>
<comment type="caution">
    <text evidence="10">The sequence shown here is derived from an EMBL/GenBank/DDBJ whole genome shotgun (WGS) entry which is preliminary data.</text>
</comment>
<dbReference type="Proteomes" id="UP001626550">
    <property type="component" value="Unassembled WGS sequence"/>
</dbReference>
<evidence type="ECO:0000313" key="11">
    <source>
        <dbReference type="Proteomes" id="UP001626550"/>
    </source>
</evidence>
<evidence type="ECO:0000256" key="6">
    <source>
        <dbReference type="ARBA" id="ARBA00023121"/>
    </source>
</evidence>
<evidence type="ECO:0000256" key="3">
    <source>
        <dbReference type="ARBA" id="ARBA00010766"/>
    </source>
</evidence>
<dbReference type="InterPro" id="IPR013718">
    <property type="entry name" value="COQ9_C"/>
</dbReference>
<organism evidence="10 11">
    <name type="scientific">Cichlidogyrus casuarinus</name>
    <dbReference type="NCBI Taxonomy" id="1844966"/>
    <lineage>
        <taxon>Eukaryota</taxon>
        <taxon>Metazoa</taxon>
        <taxon>Spiralia</taxon>
        <taxon>Lophotrochozoa</taxon>
        <taxon>Platyhelminthes</taxon>
        <taxon>Monogenea</taxon>
        <taxon>Monopisthocotylea</taxon>
        <taxon>Dactylogyridea</taxon>
        <taxon>Ancyrocephalidae</taxon>
        <taxon>Cichlidogyrus</taxon>
    </lineage>
</organism>
<protein>
    <recommendedName>
        <fullName evidence="8">Ubiquinone biosynthesis protein</fullName>
    </recommendedName>
</protein>
<accession>A0ABD2PKG0</accession>
<dbReference type="GO" id="GO:0008289">
    <property type="term" value="F:lipid binding"/>
    <property type="evidence" value="ECO:0007669"/>
    <property type="project" value="UniProtKB-UniRule"/>
</dbReference>
<keyword evidence="11" id="KW-1185">Reference proteome</keyword>
<evidence type="ECO:0000256" key="5">
    <source>
        <dbReference type="ARBA" id="ARBA00022946"/>
    </source>
</evidence>
<proteinExistence type="inferred from homology"/>
<reference evidence="10 11" key="1">
    <citation type="submission" date="2024-11" db="EMBL/GenBank/DDBJ databases">
        <title>Adaptive evolution of stress response genes in parasites aligns with host niche diversity.</title>
        <authorList>
            <person name="Hahn C."/>
            <person name="Resl P."/>
        </authorList>
    </citation>
    <scope>NUCLEOTIDE SEQUENCE [LARGE SCALE GENOMIC DNA]</scope>
    <source>
        <strain evidence="10">EGGRZ-B1_66</strain>
        <tissue evidence="10">Body</tissue>
    </source>
</reference>
<gene>
    <name evidence="10" type="primary">COQ9_1</name>
    <name evidence="10" type="ORF">Ciccas_013512</name>
</gene>
<comment type="similarity">
    <text evidence="3 8">Belongs to the COQ9 family.</text>
</comment>
<feature type="domain" description="COQ9 C-terminal" evidence="9">
    <location>
        <begin position="6"/>
        <end position="50"/>
    </location>
</feature>
<keyword evidence="5" id="KW-0809">Transit peptide</keyword>
<evidence type="ECO:0000313" key="10">
    <source>
        <dbReference type="EMBL" id="KAL3307964.1"/>
    </source>
</evidence>
<keyword evidence="10" id="KW-0830">Ubiquinone</keyword>
<evidence type="ECO:0000256" key="4">
    <source>
        <dbReference type="ARBA" id="ARBA00022688"/>
    </source>
</evidence>
<evidence type="ECO:0000256" key="1">
    <source>
        <dbReference type="ARBA" id="ARBA00004173"/>
    </source>
</evidence>
<evidence type="ECO:0000259" key="9">
    <source>
        <dbReference type="Pfam" id="PF08511"/>
    </source>
</evidence>
<evidence type="ECO:0000256" key="2">
    <source>
        <dbReference type="ARBA" id="ARBA00004749"/>
    </source>
</evidence>
<dbReference type="EMBL" id="JBJKFK010006137">
    <property type="protein sequence ID" value="KAL3307964.1"/>
    <property type="molecule type" value="Genomic_DNA"/>
</dbReference>
<evidence type="ECO:0000256" key="8">
    <source>
        <dbReference type="RuleBase" id="RU366063"/>
    </source>
</evidence>
<dbReference type="Pfam" id="PF08511">
    <property type="entry name" value="COQ9"/>
    <property type="match status" value="1"/>
</dbReference>
<dbReference type="InterPro" id="IPR012762">
    <property type="entry name" value="Ubiq_biosynth_COQ9"/>
</dbReference>
<dbReference type="GO" id="GO:0005739">
    <property type="term" value="C:mitochondrion"/>
    <property type="evidence" value="ECO:0007669"/>
    <property type="project" value="UniProtKB-SubCell"/>
</dbReference>
<keyword evidence="6 8" id="KW-0446">Lipid-binding</keyword>
<dbReference type="GO" id="GO:0006744">
    <property type="term" value="P:ubiquinone biosynthetic process"/>
    <property type="evidence" value="ECO:0007669"/>
    <property type="project" value="UniProtKB-UniRule"/>
</dbReference>
<dbReference type="AlphaFoldDB" id="A0ABD2PKG0"/>
<dbReference type="PANTHER" id="PTHR21427:SF19">
    <property type="entry name" value="UBIQUINONE BIOSYNTHESIS PROTEIN COQ9, MITOCHONDRIAL"/>
    <property type="match status" value="1"/>
</dbReference>
<comment type="function">
    <text evidence="8">Membrane-associated protein that warps the membrane surface to access and bind aromatic isoprenes with high specificity, including ubiquinone (CoQ) isoprene intermediates and presents them directly to Coq7, therefore facilitating the Coq7-mediated hydroxylase step. Participates in the biosynthesis of coenzyme Q, also named ubiquinone, an essential lipid-soluble electron transporter for aerobic cellular respiration.</text>
</comment>